<feature type="domain" description="Major facilitator superfamily (MFS) profile" evidence="8">
    <location>
        <begin position="21"/>
        <end position="419"/>
    </location>
</feature>
<feature type="transmembrane region" description="Helical" evidence="7">
    <location>
        <begin position="300"/>
        <end position="318"/>
    </location>
</feature>
<evidence type="ECO:0000256" key="2">
    <source>
        <dbReference type="ARBA" id="ARBA00022448"/>
    </source>
</evidence>
<evidence type="ECO:0000313" key="10">
    <source>
        <dbReference type="Proteomes" id="UP000510888"/>
    </source>
</evidence>
<dbReference type="Pfam" id="PF07690">
    <property type="entry name" value="MFS_1"/>
    <property type="match status" value="2"/>
</dbReference>
<keyword evidence="10" id="KW-1185">Reference proteome</keyword>
<dbReference type="KEGG" id="plad:PPGU16_21380"/>
<feature type="transmembrane region" description="Helical" evidence="7">
    <location>
        <begin position="117"/>
        <end position="139"/>
    </location>
</feature>
<dbReference type="InterPro" id="IPR036259">
    <property type="entry name" value="MFS_trans_sf"/>
</dbReference>
<evidence type="ECO:0000256" key="7">
    <source>
        <dbReference type="SAM" id="Phobius"/>
    </source>
</evidence>
<dbReference type="PANTHER" id="PTHR43414">
    <property type="entry name" value="MULTIDRUG RESISTANCE PROTEIN MDTG"/>
    <property type="match status" value="1"/>
</dbReference>
<name>A0A7I8BLI1_9BURK</name>
<evidence type="ECO:0000256" key="6">
    <source>
        <dbReference type="ARBA" id="ARBA00023136"/>
    </source>
</evidence>
<evidence type="ECO:0000256" key="5">
    <source>
        <dbReference type="ARBA" id="ARBA00022989"/>
    </source>
</evidence>
<gene>
    <name evidence="9" type="ORF">PPGU16_21380</name>
</gene>
<dbReference type="InterPro" id="IPR001958">
    <property type="entry name" value="Tet-R_TetA/multi-R_MdtG-like"/>
</dbReference>
<dbReference type="InterPro" id="IPR011701">
    <property type="entry name" value="MFS"/>
</dbReference>
<dbReference type="EMBL" id="AP023174">
    <property type="protein sequence ID" value="BCF89071.1"/>
    <property type="molecule type" value="Genomic_DNA"/>
</dbReference>
<organism evidence="9 10">
    <name type="scientific">Paraburkholderia largidicola</name>
    <dbReference type="NCBI Taxonomy" id="3014751"/>
    <lineage>
        <taxon>Bacteria</taxon>
        <taxon>Pseudomonadati</taxon>
        <taxon>Pseudomonadota</taxon>
        <taxon>Betaproteobacteria</taxon>
        <taxon>Burkholderiales</taxon>
        <taxon>Burkholderiaceae</taxon>
        <taxon>Paraburkholderia</taxon>
    </lineage>
</organism>
<feature type="transmembrane region" description="Helical" evidence="7">
    <location>
        <begin position="21"/>
        <end position="46"/>
    </location>
</feature>
<evidence type="ECO:0000256" key="3">
    <source>
        <dbReference type="ARBA" id="ARBA00022475"/>
    </source>
</evidence>
<evidence type="ECO:0000313" key="9">
    <source>
        <dbReference type="EMBL" id="BCF89071.1"/>
    </source>
</evidence>
<feature type="transmembrane region" description="Helical" evidence="7">
    <location>
        <begin position="179"/>
        <end position="199"/>
    </location>
</feature>
<evidence type="ECO:0000256" key="4">
    <source>
        <dbReference type="ARBA" id="ARBA00022692"/>
    </source>
</evidence>
<feature type="transmembrane region" description="Helical" evidence="7">
    <location>
        <begin position="58"/>
        <end position="80"/>
    </location>
</feature>
<dbReference type="Proteomes" id="UP000510888">
    <property type="component" value="Chromosome 1"/>
</dbReference>
<keyword evidence="3" id="KW-1003">Cell membrane</keyword>
<sequence>MQFRVFPDTMNPEGHAYWRRNLAICFFGSFSTVFAMTLVLPFLPIYVEQLGVTGHASIVQWAGIAYGANFLAAGLIAPLWGRLGDRYGRKPMLVRASLGMALTMPLMGLSTNIWQFVALRFLAGIAGGYSSGATILVAVQTPRHRVAWALGILASGVMAGNLLGPLAGGSVPSLIGIRATFWASGVLIFIAFVATVVLVREAPRVSDPADRRHKEGWSELPNKGVVLTMLATGLLLMVANMSIEPIITVYVATLVHGPSGASAIAHDSARVTYVAGLVMAAAALGSIVSASQLGKLADRVGHSTVIITALTAAGLLLIPQAFVTSEWQLVALRFLMGLALGGLLPCIAAVIRNNVPDHFVGTVMGYSLSSQFAGQVAGPLIGGFIGGQLGIRAVFFGTCILLLAGAACNWKAVGFSARA</sequence>
<keyword evidence="5 7" id="KW-1133">Transmembrane helix</keyword>
<feature type="transmembrane region" description="Helical" evidence="7">
    <location>
        <begin position="330"/>
        <end position="351"/>
    </location>
</feature>
<feature type="transmembrane region" description="Helical" evidence="7">
    <location>
        <begin position="245"/>
        <end position="264"/>
    </location>
</feature>
<dbReference type="SUPFAM" id="SSF103473">
    <property type="entry name" value="MFS general substrate transporter"/>
    <property type="match status" value="1"/>
</dbReference>
<dbReference type="PROSITE" id="PS50850">
    <property type="entry name" value="MFS"/>
    <property type="match status" value="1"/>
</dbReference>
<feature type="transmembrane region" description="Helical" evidence="7">
    <location>
        <begin position="92"/>
        <end position="111"/>
    </location>
</feature>
<proteinExistence type="predicted"/>
<keyword evidence="4 7" id="KW-0812">Transmembrane</keyword>
<dbReference type="InterPro" id="IPR020846">
    <property type="entry name" value="MFS_dom"/>
</dbReference>
<comment type="subcellular location">
    <subcellularLocation>
        <location evidence="1">Cell membrane</location>
        <topology evidence="1">Multi-pass membrane protein</topology>
    </subcellularLocation>
</comment>
<feature type="transmembrane region" description="Helical" evidence="7">
    <location>
        <begin position="220"/>
        <end position="239"/>
    </location>
</feature>
<keyword evidence="6 7" id="KW-0472">Membrane</keyword>
<dbReference type="PRINTS" id="PR01035">
    <property type="entry name" value="TCRTETA"/>
</dbReference>
<reference evidence="9 10" key="1">
    <citation type="journal article" date="2020" name="Genes (Basel)">
        <title>Genomic Comparison of Insect Gut Symbionts from Divergent Burkholderia Subclades.</title>
        <authorList>
            <person name="Takeshita K."/>
            <person name="Kikuchi Y."/>
        </authorList>
    </citation>
    <scope>NUCLEOTIDE SEQUENCE [LARGE SCALE GENOMIC DNA]</scope>
    <source>
        <strain evidence="9 10">PGU16</strain>
    </source>
</reference>
<accession>A0A7I8BLI1</accession>
<feature type="transmembrane region" description="Helical" evidence="7">
    <location>
        <begin position="271"/>
        <end position="294"/>
    </location>
</feature>
<dbReference type="GO" id="GO:0022857">
    <property type="term" value="F:transmembrane transporter activity"/>
    <property type="evidence" value="ECO:0007669"/>
    <property type="project" value="InterPro"/>
</dbReference>
<feature type="transmembrane region" description="Helical" evidence="7">
    <location>
        <begin position="393"/>
        <end position="413"/>
    </location>
</feature>
<dbReference type="PANTHER" id="PTHR43414:SF1">
    <property type="entry name" value="PEPTIDE PERMEASE"/>
    <property type="match status" value="1"/>
</dbReference>
<feature type="transmembrane region" description="Helical" evidence="7">
    <location>
        <begin position="146"/>
        <end position="167"/>
    </location>
</feature>
<dbReference type="AlphaFoldDB" id="A0A7I8BLI1"/>
<dbReference type="GO" id="GO:0005886">
    <property type="term" value="C:plasma membrane"/>
    <property type="evidence" value="ECO:0007669"/>
    <property type="project" value="UniProtKB-SubCell"/>
</dbReference>
<keyword evidence="2" id="KW-0813">Transport</keyword>
<protein>
    <submittedName>
        <fullName evidence="9">MFS transporter</fullName>
    </submittedName>
</protein>
<dbReference type="Gene3D" id="1.20.1250.20">
    <property type="entry name" value="MFS general substrate transporter like domains"/>
    <property type="match status" value="2"/>
</dbReference>
<evidence type="ECO:0000259" key="8">
    <source>
        <dbReference type="PROSITE" id="PS50850"/>
    </source>
</evidence>
<evidence type="ECO:0000256" key="1">
    <source>
        <dbReference type="ARBA" id="ARBA00004651"/>
    </source>
</evidence>